<dbReference type="EMBL" id="JACHHZ010000002">
    <property type="protein sequence ID" value="MBB6093300.1"/>
    <property type="molecule type" value="Genomic_DNA"/>
</dbReference>
<evidence type="ECO:0000313" key="1">
    <source>
        <dbReference type="EMBL" id="MBB6093300.1"/>
    </source>
</evidence>
<name>A0A841HLY7_9GAMM</name>
<accession>A0A841HLY7</accession>
<dbReference type="PROSITE" id="PS51257">
    <property type="entry name" value="PROKAR_LIPOPROTEIN"/>
    <property type="match status" value="1"/>
</dbReference>
<reference evidence="1 2" key="1">
    <citation type="submission" date="2020-08" db="EMBL/GenBank/DDBJ databases">
        <title>Genomic Encyclopedia of Type Strains, Phase IV (KMG-IV): sequencing the most valuable type-strain genomes for metagenomic binning, comparative biology and taxonomic classification.</title>
        <authorList>
            <person name="Goeker M."/>
        </authorList>
    </citation>
    <scope>NUCLEOTIDE SEQUENCE [LARGE SCALE GENOMIC DNA]</scope>
    <source>
        <strain evidence="1 2">DSM 26723</strain>
    </source>
</reference>
<comment type="caution">
    <text evidence="1">The sequence shown here is derived from an EMBL/GenBank/DDBJ whole genome shotgun (WGS) entry which is preliminary data.</text>
</comment>
<proteinExistence type="predicted"/>
<evidence type="ECO:0000313" key="2">
    <source>
        <dbReference type="Proteomes" id="UP000588068"/>
    </source>
</evidence>
<sequence>MGNKYIVVSLSTALCLLLGCIGDQPKQGARDAQQQFWSNLGELCGKAFAGGS</sequence>
<organism evidence="1 2">
    <name type="scientific">Povalibacter uvarum</name>
    <dbReference type="NCBI Taxonomy" id="732238"/>
    <lineage>
        <taxon>Bacteria</taxon>
        <taxon>Pseudomonadati</taxon>
        <taxon>Pseudomonadota</taxon>
        <taxon>Gammaproteobacteria</taxon>
        <taxon>Steroidobacterales</taxon>
        <taxon>Steroidobacteraceae</taxon>
        <taxon>Povalibacter</taxon>
    </lineage>
</organism>
<gene>
    <name evidence="1" type="ORF">HNQ60_002178</name>
</gene>
<dbReference type="RefSeq" id="WP_184331501.1">
    <property type="nucleotide sequence ID" value="NZ_JACHHZ010000002.1"/>
</dbReference>
<protein>
    <recommendedName>
        <fullName evidence="3">Lipoprotein</fullName>
    </recommendedName>
</protein>
<evidence type="ECO:0008006" key="3">
    <source>
        <dbReference type="Google" id="ProtNLM"/>
    </source>
</evidence>
<dbReference type="Proteomes" id="UP000588068">
    <property type="component" value="Unassembled WGS sequence"/>
</dbReference>
<keyword evidence="2" id="KW-1185">Reference proteome</keyword>
<dbReference type="AlphaFoldDB" id="A0A841HLY7"/>